<gene>
    <name evidence="3" type="ORF">KGMB02408_26010</name>
</gene>
<dbReference type="Proteomes" id="UP000288079">
    <property type="component" value="Unassembled WGS sequence"/>
</dbReference>
<proteinExistence type="predicted"/>
<dbReference type="EMBL" id="BHWB01000007">
    <property type="protein sequence ID" value="GCB35656.1"/>
    <property type="molecule type" value="Genomic_DNA"/>
</dbReference>
<dbReference type="AlphaFoldDB" id="A0A401LVV2"/>
<keyword evidence="4" id="KW-1185">Reference proteome</keyword>
<dbReference type="GO" id="GO:0005886">
    <property type="term" value="C:plasma membrane"/>
    <property type="evidence" value="ECO:0007669"/>
    <property type="project" value="UniProtKB-SubCell"/>
</dbReference>
<feature type="transmembrane region" description="Helical" evidence="1">
    <location>
        <begin position="266"/>
        <end position="283"/>
    </location>
</feature>
<accession>A0A401LVV2</accession>
<feature type="transmembrane region" description="Helical" evidence="1">
    <location>
        <begin position="120"/>
        <end position="140"/>
    </location>
</feature>
<dbReference type="Pfam" id="PF12679">
    <property type="entry name" value="ABC2_membrane_2"/>
    <property type="match status" value="1"/>
</dbReference>
<sequence>MKIEISMKTIWKIAKAELNTLFCSPIAWLILIIFAFQAGLTFSDLISDQLRYLALNYRPYNLTSSLLAGYRGVYSDMQNNLYLYIPLLTMGLMSKEYSSGSIKLLYSSPITNVQIIIGKYISMLVYALILVAILFAYFIYTACIVENFDYPFALTAVLGIFLLVCAYAAIGLFMSTLTAYQVVAAVGTLTVLAILNFMNSVGQDIDFVRDLTYWLALSGRSAKFLSGMICSEDVFYFIIVVLFFLSLSILRLKFERTSTSKISKTLQYTGAVCVTLLLGYATSRPQLMGYYDATATKANTLTPPSQEVVSKLDGGLTLTTFVNLLDDNFSRGMPSSRNWEMRKFEDYIRFKPEMKMKYVYYYDHVDNPRLYARYPGLTDKEIAQRLCDTYDFDFDMFLSPEEIKELAQSKGINLEEEGNRFVYLFERENGQKAFLRLYDDTQRDPQESQISSALKTMVVKAPMVAFVTGHGERDIYKGGERDYSAFAKNLTFRYSLINQGFRISTLDLKADTATVDIAEDIDVLVIADVREAYTPEEVAKVQRFLARGGDLIIACEPRRQSLMNPLVEKVGITFMPGTVVEETQGYAANQLFLDPTAAAMKANSGFYRMSRYGSKLSMPGAVEYQVSDSCGFQSTVLFATTSKAWNELQTTDFVDDIPSLNPETSERMDSIPLVTRLVRQVGDKQQRIYVCGDADCMANSELTTNRDNMPTSNFTLISEVFRELSNDEFPVNDSRPHPADDKMYIGQGALIWVQIVFMGLIPVGLLAGYVITWWRRRKK</sequence>
<feature type="transmembrane region" description="Helical" evidence="1">
    <location>
        <begin position="177"/>
        <end position="198"/>
    </location>
</feature>
<dbReference type="PANTHER" id="PTHR37305:SF1">
    <property type="entry name" value="MEMBRANE PROTEIN"/>
    <property type="match status" value="1"/>
</dbReference>
<feature type="transmembrane region" description="Helical" evidence="1">
    <location>
        <begin position="234"/>
        <end position="254"/>
    </location>
</feature>
<keyword evidence="1" id="KW-1133">Transmembrane helix</keyword>
<feature type="transmembrane region" description="Helical" evidence="1">
    <location>
        <begin position="751"/>
        <end position="774"/>
    </location>
</feature>
<keyword evidence="1" id="KW-0472">Membrane</keyword>
<evidence type="ECO:0000259" key="2">
    <source>
        <dbReference type="PROSITE" id="PS50222"/>
    </source>
</evidence>
<dbReference type="GO" id="GO:0140359">
    <property type="term" value="F:ABC-type transporter activity"/>
    <property type="evidence" value="ECO:0007669"/>
    <property type="project" value="InterPro"/>
</dbReference>
<dbReference type="Pfam" id="PF09822">
    <property type="entry name" value="ABC_transp_aux"/>
    <property type="match status" value="1"/>
</dbReference>
<keyword evidence="1" id="KW-0812">Transmembrane</keyword>
<dbReference type="SUPFAM" id="SSF52317">
    <property type="entry name" value="Class I glutamine amidotransferase-like"/>
    <property type="match status" value="1"/>
</dbReference>
<feature type="transmembrane region" description="Helical" evidence="1">
    <location>
        <begin position="21"/>
        <end position="42"/>
    </location>
</feature>
<comment type="caution">
    <text evidence="3">The sequence shown here is derived from an EMBL/GenBank/DDBJ whole genome shotgun (WGS) entry which is preliminary data.</text>
</comment>
<name>A0A401LVV2_9BACE</name>
<feature type="domain" description="EF-hand" evidence="2">
    <location>
        <begin position="378"/>
        <end position="413"/>
    </location>
</feature>
<dbReference type="PANTHER" id="PTHR37305">
    <property type="entry name" value="INTEGRAL MEMBRANE PROTEIN-RELATED"/>
    <property type="match status" value="1"/>
</dbReference>
<dbReference type="InterPro" id="IPR029062">
    <property type="entry name" value="Class_I_gatase-like"/>
</dbReference>
<reference evidence="3 4" key="1">
    <citation type="submission" date="2018-10" db="EMBL/GenBank/DDBJ databases">
        <title>Draft Genome Sequence of Bacteroides sp. KCTC 15687.</title>
        <authorList>
            <person name="Yu S.Y."/>
            <person name="Kim J.S."/>
            <person name="Oh B.S."/>
            <person name="Park S.H."/>
            <person name="Kang S.W."/>
            <person name="Park J.E."/>
            <person name="Choi S.H."/>
            <person name="Han K.I."/>
            <person name="Lee K.C."/>
            <person name="Eom M.K."/>
            <person name="Suh M.K."/>
            <person name="Lee D.H."/>
            <person name="Yoon H."/>
            <person name="Kim B."/>
            <person name="Yang S.J."/>
            <person name="Lee J.S."/>
            <person name="Lee J.H."/>
        </authorList>
    </citation>
    <scope>NUCLEOTIDE SEQUENCE [LARGE SCALE GENOMIC DNA]</scope>
    <source>
        <strain evidence="3 4">KCTC 15687</strain>
    </source>
</reference>
<feature type="transmembrane region" description="Helical" evidence="1">
    <location>
        <begin position="152"/>
        <end position="170"/>
    </location>
</feature>
<dbReference type="GO" id="GO:0005509">
    <property type="term" value="F:calcium ion binding"/>
    <property type="evidence" value="ECO:0007669"/>
    <property type="project" value="InterPro"/>
</dbReference>
<evidence type="ECO:0000313" key="3">
    <source>
        <dbReference type="EMBL" id="GCB35656.1"/>
    </source>
</evidence>
<dbReference type="PROSITE" id="PS50222">
    <property type="entry name" value="EF_HAND_2"/>
    <property type="match status" value="1"/>
</dbReference>
<dbReference type="InterPro" id="IPR019196">
    <property type="entry name" value="ABC_transp_unknown"/>
</dbReference>
<evidence type="ECO:0000313" key="4">
    <source>
        <dbReference type="Proteomes" id="UP000288079"/>
    </source>
</evidence>
<evidence type="ECO:0000256" key="1">
    <source>
        <dbReference type="SAM" id="Phobius"/>
    </source>
</evidence>
<protein>
    <recommendedName>
        <fullName evidence="2">EF-hand domain-containing protein</fullName>
    </recommendedName>
</protein>
<organism evidence="3 4">
    <name type="scientific">Bacteroides faecalis</name>
    <dbReference type="NCBI Taxonomy" id="2447885"/>
    <lineage>
        <taxon>Bacteria</taxon>
        <taxon>Pseudomonadati</taxon>
        <taxon>Bacteroidota</taxon>
        <taxon>Bacteroidia</taxon>
        <taxon>Bacteroidales</taxon>
        <taxon>Bacteroidaceae</taxon>
        <taxon>Bacteroides</taxon>
    </lineage>
</organism>
<dbReference type="InterPro" id="IPR002048">
    <property type="entry name" value="EF_hand_dom"/>
</dbReference>